<dbReference type="Pfam" id="PF13439">
    <property type="entry name" value="Glyco_transf_4"/>
    <property type="match status" value="1"/>
</dbReference>
<dbReference type="RefSeq" id="WP_120103339.1">
    <property type="nucleotide sequence ID" value="NZ_QKNY01000018.1"/>
</dbReference>
<dbReference type="PANTHER" id="PTHR45947">
    <property type="entry name" value="SULFOQUINOVOSYL TRANSFERASE SQD2"/>
    <property type="match status" value="1"/>
</dbReference>
<dbReference type="OrthoDB" id="132546at2157"/>
<evidence type="ECO:0000313" key="4">
    <source>
        <dbReference type="Proteomes" id="UP000276588"/>
    </source>
</evidence>
<dbReference type="InterPro" id="IPR050194">
    <property type="entry name" value="Glycosyltransferase_grp1"/>
</dbReference>
<dbReference type="AlphaFoldDB" id="A0A3A6PR12"/>
<sequence length="345" mass="38635">MRICLIGTLPEADREAHKGPERTTIGLAESLSNRGHEIVVVSDEGESATVDVPARIIGENLSPGVDRLVRFYLRVRREIDYNSFDIIHAWRPVPDADVFSIHSVDAANSVEEHRPGSFSLRFRAGAKLELLGKRFAASRAARTVVTAVQNVIDATNHGIEPNRVIPVGVNKSFIQQNEVIDNEIEILCVGRIEPRKNQAFPAAHTPKRYSLRLVGPCSTDYISEVEQFETRWEGKLSSEELMSAYREADVFVLPSIFEGFGLTAVEAMAAGTPIVVADTCGVAEHVYDEPIGGVYKFGDIESYQRQLERIVNNRVEYGQNAQRYVKENLTWDTIAAQYEREYERV</sequence>
<dbReference type="InterPro" id="IPR028098">
    <property type="entry name" value="Glyco_trans_4-like_N"/>
</dbReference>
<reference evidence="3 4" key="1">
    <citation type="submission" date="2018-06" db="EMBL/GenBank/DDBJ databases">
        <title>Halonotius sp. F13-13 a new haloarchaeeon isolated from a solar saltern from Isla Cristina, Huelva, Spain.</title>
        <authorList>
            <person name="Duran-Viseras A."/>
            <person name="Sanchez-Porro C."/>
            <person name="Ventosa A."/>
        </authorList>
    </citation>
    <scope>NUCLEOTIDE SEQUENCE [LARGE SCALE GENOMIC DNA]</scope>
    <source>
        <strain evidence="3 4">F13-13</strain>
    </source>
</reference>
<protein>
    <submittedName>
        <fullName evidence="3">Uncharacterized protein</fullName>
    </submittedName>
</protein>
<feature type="domain" description="Glycosyltransferase subfamily 4-like N-terminal" evidence="2">
    <location>
        <begin position="19"/>
        <end position="171"/>
    </location>
</feature>
<accession>A0A3A6PR12</accession>
<dbReference type="InterPro" id="IPR001296">
    <property type="entry name" value="Glyco_trans_1"/>
</dbReference>
<gene>
    <name evidence="3" type="ORF">DM826_10235</name>
</gene>
<comment type="caution">
    <text evidence="3">The sequence shown here is derived from an EMBL/GenBank/DDBJ whole genome shotgun (WGS) entry which is preliminary data.</text>
</comment>
<evidence type="ECO:0000313" key="3">
    <source>
        <dbReference type="EMBL" id="RJX42028.1"/>
    </source>
</evidence>
<keyword evidence="4" id="KW-1185">Reference proteome</keyword>
<dbReference type="Gene3D" id="3.40.50.2000">
    <property type="entry name" value="Glycogen Phosphorylase B"/>
    <property type="match status" value="2"/>
</dbReference>
<evidence type="ECO:0000259" key="2">
    <source>
        <dbReference type="Pfam" id="PF13439"/>
    </source>
</evidence>
<proteinExistence type="predicted"/>
<dbReference type="Proteomes" id="UP000276588">
    <property type="component" value="Unassembled WGS sequence"/>
</dbReference>
<dbReference type="Pfam" id="PF00534">
    <property type="entry name" value="Glycos_transf_1"/>
    <property type="match status" value="1"/>
</dbReference>
<dbReference type="EMBL" id="QKNY01000018">
    <property type="protein sequence ID" value="RJX42028.1"/>
    <property type="molecule type" value="Genomic_DNA"/>
</dbReference>
<feature type="domain" description="Glycosyl transferase family 1" evidence="1">
    <location>
        <begin position="174"/>
        <end position="323"/>
    </location>
</feature>
<dbReference type="CDD" id="cd03801">
    <property type="entry name" value="GT4_PimA-like"/>
    <property type="match status" value="1"/>
</dbReference>
<evidence type="ECO:0000259" key="1">
    <source>
        <dbReference type="Pfam" id="PF00534"/>
    </source>
</evidence>
<organism evidence="3 4">
    <name type="scientific">Halonotius aquaticus</name>
    <dbReference type="NCBI Taxonomy" id="2216978"/>
    <lineage>
        <taxon>Archaea</taxon>
        <taxon>Methanobacteriati</taxon>
        <taxon>Methanobacteriota</taxon>
        <taxon>Stenosarchaea group</taxon>
        <taxon>Halobacteria</taxon>
        <taxon>Halobacteriales</taxon>
        <taxon>Haloferacaceae</taxon>
        <taxon>Halonotius</taxon>
    </lineage>
</organism>
<dbReference type="GO" id="GO:0016758">
    <property type="term" value="F:hexosyltransferase activity"/>
    <property type="evidence" value="ECO:0007669"/>
    <property type="project" value="TreeGrafter"/>
</dbReference>
<name>A0A3A6PR12_9EURY</name>
<dbReference type="PANTHER" id="PTHR45947:SF3">
    <property type="entry name" value="SULFOQUINOVOSYL TRANSFERASE SQD2"/>
    <property type="match status" value="1"/>
</dbReference>
<dbReference type="SUPFAM" id="SSF53756">
    <property type="entry name" value="UDP-Glycosyltransferase/glycogen phosphorylase"/>
    <property type="match status" value="1"/>
</dbReference>